<feature type="transmembrane region" description="Helical" evidence="1">
    <location>
        <begin position="390"/>
        <end position="407"/>
    </location>
</feature>
<keyword evidence="1" id="KW-1133">Transmembrane helix</keyword>
<dbReference type="EMBL" id="CP114767">
    <property type="protein sequence ID" value="WBA40169.1"/>
    <property type="molecule type" value="Genomic_DNA"/>
</dbReference>
<dbReference type="RefSeq" id="WP_269558282.1">
    <property type="nucleotide sequence ID" value="NZ_CP114767.1"/>
</dbReference>
<name>A0ABY7LK59_9BACT</name>
<feature type="transmembrane region" description="Helical" evidence="1">
    <location>
        <begin position="208"/>
        <end position="235"/>
    </location>
</feature>
<protein>
    <recommendedName>
        <fullName evidence="4">Glycosyltransferase RgtA/B/C/D-like domain-containing protein</fullName>
    </recommendedName>
</protein>
<feature type="transmembrane region" description="Helical" evidence="1">
    <location>
        <begin position="184"/>
        <end position="202"/>
    </location>
</feature>
<keyword evidence="1" id="KW-0812">Transmembrane</keyword>
<accession>A0ABY7LK59</accession>
<reference evidence="2 3" key="1">
    <citation type="submission" date="2022-12" db="EMBL/GenBank/DDBJ databases">
        <title>Hymenobacter canadensis sp. nov. isolated from lake water of the Cambridge Bay, Canada.</title>
        <authorList>
            <person name="Kim W.H."/>
            <person name="Lee Y.M."/>
        </authorList>
    </citation>
    <scope>NUCLEOTIDE SEQUENCE [LARGE SCALE GENOMIC DNA]</scope>
    <source>
        <strain evidence="2 3">PAMC 29467</strain>
    </source>
</reference>
<feature type="transmembrane region" description="Helical" evidence="1">
    <location>
        <begin position="334"/>
        <end position="353"/>
    </location>
</feature>
<feature type="transmembrane region" description="Helical" evidence="1">
    <location>
        <begin position="7"/>
        <end position="24"/>
    </location>
</feature>
<feature type="transmembrane region" description="Helical" evidence="1">
    <location>
        <begin position="310"/>
        <end position="327"/>
    </location>
</feature>
<feature type="transmembrane region" description="Helical" evidence="1">
    <location>
        <begin position="365"/>
        <end position="385"/>
    </location>
</feature>
<evidence type="ECO:0000313" key="2">
    <source>
        <dbReference type="EMBL" id="WBA40169.1"/>
    </source>
</evidence>
<evidence type="ECO:0000313" key="3">
    <source>
        <dbReference type="Proteomes" id="UP001211005"/>
    </source>
</evidence>
<sequence>MISPSRWAAWASTALLLVLTWWYYPAPQSGNKSPVINWDASGYYLYLPATLIYHDLRELNFRDAYMRDYAPTPDFYQAYRDSASGHFVLKYPAGLALQELPFFLAAHAVAAPLGYLPDGFSAPYQLAVKLGSLLVSVLGFWLIRRALLPRFGEWPTAGALLILLLGTNYLTYSGAGHAGMTHSWLLTWYAALLLLTPAFYARPNWARAIGIGAIIGLMTLTRPTALLAVLLPLLWGLGTRAALRERLTFWRQHWPLLLAAGAAGGVLLSLQPLYWHYATGRWIVYSYQEQGFNWLKPHLFDGIFSFRTGWLMYSPLMVVALLGFGPLRRQQPAAFWPLLVFTVLFTYVTFAWNEWLYGGGLGARAMIDSYAVLAWPLAAALRWLLARPRWAVAAAPLLLLGCAYGYWLTQMAIPGGQGLLAAGDMNRTYLRRILFRYEVPDETRLLLDSNSEFTGEARNTRVLWQQDFEQPAPGLCGTPALQGACSLSLDAQHPHSTEWMVPVQPGQFTWVRASAQARADQTEWDMNRMTQYVVRFRRGQEVVKERTVRLQRALEGGWPRELHFDMRPPQADFDNVSITFLYYGTSTNLLLDNARLEAFD</sequence>
<feature type="transmembrane region" description="Helical" evidence="1">
    <location>
        <begin position="100"/>
        <end position="116"/>
    </location>
</feature>
<evidence type="ECO:0008006" key="4">
    <source>
        <dbReference type="Google" id="ProtNLM"/>
    </source>
</evidence>
<feature type="transmembrane region" description="Helical" evidence="1">
    <location>
        <begin position="128"/>
        <end position="148"/>
    </location>
</feature>
<gene>
    <name evidence="2" type="ORF">O3303_10025</name>
</gene>
<dbReference type="Proteomes" id="UP001211005">
    <property type="component" value="Chromosome"/>
</dbReference>
<feature type="transmembrane region" description="Helical" evidence="1">
    <location>
        <begin position="256"/>
        <end position="277"/>
    </location>
</feature>
<proteinExistence type="predicted"/>
<organism evidence="2 3">
    <name type="scientific">Hymenobacter canadensis</name>
    <dbReference type="NCBI Taxonomy" id="2999067"/>
    <lineage>
        <taxon>Bacteria</taxon>
        <taxon>Pseudomonadati</taxon>
        <taxon>Bacteroidota</taxon>
        <taxon>Cytophagia</taxon>
        <taxon>Cytophagales</taxon>
        <taxon>Hymenobacteraceae</taxon>
        <taxon>Hymenobacter</taxon>
    </lineage>
</organism>
<evidence type="ECO:0000256" key="1">
    <source>
        <dbReference type="SAM" id="Phobius"/>
    </source>
</evidence>
<keyword evidence="1" id="KW-0472">Membrane</keyword>
<keyword evidence="3" id="KW-1185">Reference proteome</keyword>
<feature type="transmembrane region" description="Helical" evidence="1">
    <location>
        <begin position="154"/>
        <end position="172"/>
    </location>
</feature>